<feature type="compositionally biased region" description="Low complexity" evidence="1">
    <location>
        <begin position="108"/>
        <end position="118"/>
    </location>
</feature>
<evidence type="ECO:0000313" key="4">
    <source>
        <dbReference type="Proteomes" id="UP000318668"/>
    </source>
</evidence>
<keyword evidence="4" id="KW-1185">Reference proteome</keyword>
<organism evidence="3 4">
    <name type="scientific">Gordonia phage Coeur</name>
    <dbReference type="NCBI Taxonomy" id="2571246"/>
    <lineage>
        <taxon>Viruses</taxon>
        <taxon>Duplodnaviria</taxon>
        <taxon>Heunggongvirae</taxon>
        <taxon>Uroviricota</taxon>
        <taxon>Caudoviricetes</taxon>
        <taxon>Coeurvirus</taxon>
        <taxon>Coeurvirus coeur</taxon>
    </lineage>
</organism>
<accession>A0A4Y6EHD1</accession>
<name>A0A4Y6EHD1_9CAUD</name>
<dbReference type="KEGG" id="vg:77950892"/>
<feature type="region of interest" description="Disordered" evidence="1">
    <location>
        <begin position="351"/>
        <end position="376"/>
    </location>
</feature>
<feature type="region of interest" description="Disordered" evidence="1">
    <location>
        <begin position="98"/>
        <end position="118"/>
    </location>
</feature>
<dbReference type="GO" id="GO:0006508">
    <property type="term" value="P:proteolysis"/>
    <property type="evidence" value="ECO:0007669"/>
    <property type="project" value="UniProtKB-KW"/>
</dbReference>
<gene>
    <name evidence="3" type="primary">7</name>
    <name evidence="3" type="ORF">SEA_COEUR_7</name>
</gene>
<keyword evidence="2" id="KW-1133">Transmembrane helix</keyword>
<dbReference type="Proteomes" id="UP000318668">
    <property type="component" value="Segment"/>
</dbReference>
<dbReference type="GeneID" id="77950892"/>
<evidence type="ECO:0000256" key="2">
    <source>
        <dbReference type="SAM" id="Phobius"/>
    </source>
</evidence>
<dbReference type="EMBL" id="MK801723">
    <property type="protein sequence ID" value="QDF17425.1"/>
    <property type="molecule type" value="Genomic_DNA"/>
</dbReference>
<dbReference type="SUPFAM" id="SSF56563">
    <property type="entry name" value="Major capsid protein gp5"/>
    <property type="match status" value="1"/>
</dbReference>
<reference evidence="3 4" key="1">
    <citation type="submission" date="2019-04" db="EMBL/GenBank/DDBJ databases">
        <authorList>
            <person name="Alwine J.A."/>
            <person name="Grubb S.R."/>
            <person name="Haszto C.S."/>
            <person name="Molleti L.S."/>
            <person name="Simms M.O."/>
            <person name="Butela K.A."/>
            <person name="Garlena R.A."/>
            <person name="Russell D.A."/>
            <person name="Pope W.H."/>
            <person name="Jacobs-Sera D."/>
            <person name="Hatfull G.F."/>
        </authorList>
    </citation>
    <scope>NUCLEOTIDE SEQUENCE [LARGE SCALE GENOMIC DNA]</scope>
</reference>
<feature type="compositionally biased region" description="Low complexity" evidence="1">
    <location>
        <begin position="351"/>
        <end position="374"/>
    </location>
</feature>
<feature type="transmembrane region" description="Helical" evidence="2">
    <location>
        <begin position="7"/>
        <end position="29"/>
    </location>
</feature>
<sequence length="683" mass="71787">MNARDRTIALAGGLALTLLLVAGVLYAVIAGRDIESLLPTLLGFTAPTIAALFTAAGVAGVRRQVEEVHKQVNGNYHRLANRNDELTQLLAAATGAQTPVANDDDGADPAAGETPAAGGRHRLADYYAEDYVVPLDDDGLHLAADDTDTIDVEAVEAPVHASATERTVSGLVLPWDRLGSTTAGPLAIQRGGVRLPRDISRVKLHFKHTGTEGHRPVGYATGYRVEDDGLHMTFRVARTPDGDAAMLQVTEGVYNAFSAELAGIRRNGQNVVDSVMTGVALVDTPAFSDARVAEVHAQHTETGETPMNPADFIRALIAAGQTEAQARAAAVVQYGQAAVDAVTAADIAPAENTAPATESESAPAAESAPATAAASFTPRPAVVPAGLGTPTTEAIHLSAHEAAETVARMVMGDTAGIAHAALADITNSAMVDATPPQWLGELWAGPAKTRRLIPLMNRRDLRSWRIQGFKWTQKPLVAEYAGDKTEIPTNPVSLAPYEAEAVRWAGGHDLDRKFFDFGDSEILESYWRAMHESYAVVTDQAAGAFLVANATAVGSAADLTRAMITASTAIDDAVHVAPSYYLANPADRLSLLDLTKNDLPAYLDIFGVDPRSIVWTSAVPAGRLIAGARPAATFYELPGSPLRVEAEHLSHGGRDRAMFGYTAFTLDNAAGLVSVTIGTGGGE</sequence>
<evidence type="ECO:0000313" key="3">
    <source>
        <dbReference type="EMBL" id="QDF17425.1"/>
    </source>
</evidence>
<dbReference type="RefSeq" id="YP_010674578.1">
    <property type="nucleotide sequence ID" value="NC_070994.1"/>
</dbReference>
<proteinExistence type="predicted"/>
<keyword evidence="2" id="KW-0812">Transmembrane</keyword>
<keyword evidence="3" id="KW-0645">Protease</keyword>
<dbReference type="GO" id="GO:0008233">
    <property type="term" value="F:peptidase activity"/>
    <property type="evidence" value="ECO:0007669"/>
    <property type="project" value="UniProtKB-KW"/>
</dbReference>
<keyword evidence="3" id="KW-0378">Hydrolase</keyword>
<evidence type="ECO:0000256" key="1">
    <source>
        <dbReference type="SAM" id="MobiDB-lite"/>
    </source>
</evidence>
<protein>
    <submittedName>
        <fullName evidence="3">Major capsid protein and capsid maturation protease</fullName>
    </submittedName>
</protein>
<keyword evidence="2" id="KW-0472">Membrane</keyword>